<evidence type="ECO:0000259" key="4">
    <source>
        <dbReference type="PROSITE" id="PS01124"/>
    </source>
</evidence>
<keyword evidence="2" id="KW-0238">DNA-binding</keyword>
<dbReference type="InterPro" id="IPR050204">
    <property type="entry name" value="AraC_XylS_family_regulators"/>
</dbReference>
<dbReference type="InterPro" id="IPR037923">
    <property type="entry name" value="HTH-like"/>
</dbReference>
<dbReference type="OrthoDB" id="9801721at2"/>
<comment type="caution">
    <text evidence="5">The sequence shown here is derived from an EMBL/GenBank/DDBJ whole genome shotgun (WGS) entry which is preliminary data.</text>
</comment>
<dbReference type="EMBL" id="RSCL01000031">
    <property type="protein sequence ID" value="RUS97596.1"/>
    <property type="molecule type" value="Genomic_DNA"/>
</dbReference>
<dbReference type="InterPro" id="IPR009057">
    <property type="entry name" value="Homeodomain-like_sf"/>
</dbReference>
<gene>
    <name evidence="5" type="ORF">DSM106972_083330</name>
</gene>
<dbReference type="SUPFAM" id="SSF46689">
    <property type="entry name" value="Homeodomain-like"/>
    <property type="match status" value="2"/>
</dbReference>
<sequence length="289" mass="32821">MSIDSLLCTIPGENTPLPVFEKIVRLLKGGVSYGCSNPAHFAEHTDPHFKIAIPFEGASIHTTWQTASGQRKQNHVRQGHVSILPANLPHETTLENRLEMIIVNLEASLIEEVAEELVGTVEIIENWTARDVLIRQLGLELRQEFQHGSPRLLYVESAVNILATHLVRHYSANRADINDLHQRLSAQKLKQATDYISEHLEENITLAELAFVVQMSQYRFARAFKLSTGYSPHQYLMQQRIERAKHLLSQTKIPIVEISYKLGFSSQSHFTSAFHRLVGVTPKNYRSKL</sequence>
<dbReference type="PANTHER" id="PTHR46796">
    <property type="entry name" value="HTH-TYPE TRANSCRIPTIONAL ACTIVATOR RHAS-RELATED"/>
    <property type="match status" value="1"/>
</dbReference>
<dbReference type="GO" id="GO:0003700">
    <property type="term" value="F:DNA-binding transcription factor activity"/>
    <property type="evidence" value="ECO:0007669"/>
    <property type="project" value="InterPro"/>
</dbReference>
<evidence type="ECO:0000313" key="6">
    <source>
        <dbReference type="Proteomes" id="UP000271624"/>
    </source>
</evidence>
<dbReference type="InterPro" id="IPR020449">
    <property type="entry name" value="Tscrpt_reg_AraC-type_HTH"/>
</dbReference>
<evidence type="ECO:0000256" key="1">
    <source>
        <dbReference type="ARBA" id="ARBA00023015"/>
    </source>
</evidence>
<dbReference type="Gene3D" id="1.10.10.60">
    <property type="entry name" value="Homeodomain-like"/>
    <property type="match status" value="2"/>
</dbReference>
<proteinExistence type="predicted"/>
<feature type="domain" description="HTH araC/xylS-type" evidence="4">
    <location>
        <begin position="190"/>
        <end position="288"/>
    </location>
</feature>
<dbReference type="SUPFAM" id="SSF51215">
    <property type="entry name" value="Regulatory protein AraC"/>
    <property type="match status" value="1"/>
</dbReference>
<dbReference type="InterPro" id="IPR018060">
    <property type="entry name" value="HTH_AraC"/>
</dbReference>
<dbReference type="Proteomes" id="UP000271624">
    <property type="component" value="Unassembled WGS sequence"/>
</dbReference>
<dbReference type="Pfam" id="PF12833">
    <property type="entry name" value="HTH_18"/>
    <property type="match status" value="1"/>
</dbReference>
<reference evidence="5" key="2">
    <citation type="journal article" date="2019" name="Genome Biol. Evol.">
        <title>Day and night: Metabolic profiles and evolutionary relationships of six axenic non-marine cyanobacteria.</title>
        <authorList>
            <person name="Will S.E."/>
            <person name="Henke P."/>
            <person name="Boedeker C."/>
            <person name="Huang S."/>
            <person name="Brinkmann H."/>
            <person name="Rohde M."/>
            <person name="Jarek M."/>
            <person name="Friedl T."/>
            <person name="Seufert S."/>
            <person name="Schumacher M."/>
            <person name="Overmann J."/>
            <person name="Neumann-Schaal M."/>
            <person name="Petersen J."/>
        </authorList>
    </citation>
    <scope>NUCLEOTIDE SEQUENCE [LARGE SCALE GENOMIC DNA]</scope>
    <source>
        <strain evidence="5">PCC 7102</strain>
    </source>
</reference>
<reference evidence="5" key="1">
    <citation type="submission" date="2018-12" db="EMBL/GenBank/DDBJ databases">
        <authorList>
            <person name="Will S."/>
            <person name="Neumann-Schaal M."/>
            <person name="Henke P."/>
        </authorList>
    </citation>
    <scope>NUCLEOTIDE SEQUENCE</scope>
    <source>
        <strain evidence="5">PCC 7102</strain>
    </source>
</reference>
<keyword evidence="1" id="KW-0805">Transcription regulation</keyword>
<name>A0A3S1ABY2_9CYAN</name>
<keyword evidence="3" id="KW-0804">Transcription</keyword>
<dbReference type="SMART" id="SM00342">
    <property type="entry name" value="HTH_ARAC"/>
    <property type="match status" value="1"/>
</dbReference>
<dbReference type="RefSeq" id="WP_127086364.1">
    <property type="nucleotide sequence ID" value="NZ_RSCL01000031.1"/>
</dbReference>
<dbReference type="GO" id="GO:0043565">
    <property type="term" value="F:sequence-specific DNA binding"/>
    <property type="evidence" value="ECO:0007669"/>
    <property type="project" value="InterPro"/>
</dbReference>
<evidence type="ECO:0000256" key="2">
    <source>
        <dbReference type="ARBA" id="ARBA00023125"/>
    </source>
</evidence>
<dbReference type="PANTHER" id="PTHR46796:SF6">
    <property type="entry name" value="ARAC SUBFAMILY"/>
    <property type="match status" value="1"/>
</dbReference>
<evidence type="ECO:0000313" key="5">
    <source>
        <dbReference type="EMBL" id="RUS97596.1"/>
    </source>
</evidence>
<organism evidence="5 6">
    <name type="scientific">Dulcicalothrix desertica PCC 7102</name>
    <dbReference type="NCBI Taxonomy" id="232991"/>
    <lineage>
        <taxon>Bacteria</taxon>
        <taxon>Bacillati</taxon>
        <taxon>Cyanobacteriota</taxon>
        <taxon>Cyanophyceae</taxon>
        <taxon>Nostocales</taxon>
        <taxon>Calotrichaceae</taxon>
        <taxon>Dulcicalothrix</taxon>
    </lineage>
</organism>
<dbReference type="AlphaFoldDB" id="A0A3S1ABY2"/>
<dbReference type="PROSITE" id="PS01124">
    <property type="entry name" value="HTH_ARAC_FAMILY_2"/>
    <property type="match status" value="1"/>
</dbReference>
<accession>A0A3S1ABY2</accession>
<evidence type="ECO:0000256" key="3">
    <source>
        <dbReference type="ARBA" id="ARBA00023163"/>
    </source>
</evidence>
<protein>
    <submittedName>
        <fullName evidence="5">AraC family transcriptional regulator</fullName>
    </submittedName>
</protein>
<dbReference type="PRINTS" id="PR00032">
    <property type="entry name" value="HTHARAC"/>
</dbReference>
<keyword evidence="6" id="KW-1185">Reference proteome</keyword>